<dbReference type="RefSeq" id="WP_246446778.1">
    <property type="nucleotide sequence ID" value="NZ_BAABAI010000029.1"/>
</dbReference>
<feature type="domain" description="MOSC" evidence="1">
    <location>
        <begin position="1"/>
        <end position="32"/>
    </location>
</feature>
<dbReference type="InterPro" id="IPR011037">
    <property type="entry name" value="Pyrv_Knase-like_insert_dom_sf"/>
</dbReference>
<protein>
    <submittedName>
        <fullName evidence="2">MOSC domain-containing protein YiiM</fullName>
    </submittedName>
</protein>
<dbReference type="AlphaFoldDB" id="A0A7W7T346"/>
<reference evidence="2 3" key="1">
    <citation type="submission" date="2020-08" db="EMBL/GenBank/DDBJ databases">
        <title>Sequencing the genomes of 1000 actinobacteria strains.</title>
        <authorList>
            <person name="Klenk H.-P."/>
        </authorList>
    </citation>
    <scope>NUCLEOTIDE SEQUENCE [LARGE SCALE GENOMIC DNA]</scope>
    <source>
        <strain evidence="2 3">DSM 45084</strain>
    </source>
</reference>
<evidence type="ECO:0000313" key="3">
    <source>
        <dbReference type="Proteomes" id="UP000542674"/>
    </source>
</evidence>
<gene>
    <name evidence="2" type="ORF">F4559_003057</name>
</gene>
<accession>A0A7W7T346</accession>
<sequence>MGAHVHRAGVPGAYLRVLEPGEVCAGDVVESLHRPGHGVTVALAFRAFTTEPDLLAELPVPDALAADLAAKAHRLRSLR</sequence>
<dbReference type="EMBL" id="JACHJS010000001">
    <property type="protein sequence ID" value="MBB4965698.1"/>
    <property type="molecule type" value="Genomic_DNA"/>
</dbReference>
<proteinExistence type="predicted"/>
<dbReference type="PROSITE" id="PS51340">
    <property type="entry name" value="MOSC"/>
    <property type="match status" value="1"/>
</dbReference>
<dbReference type="GO" id="GO:0003824">
    <property type="term" value="F:catalytic activity"/>
    <property type="evidence" value="ECO:0007669"/>
    <property type="project" value="InterPro"/>
</dbReference>
<dbReference type="GO" id="GO:0030151">
    <property type="term" value="F:molybdenum ion binding"/>
    <property type="evidence" value="ECO:0007669"/>
    <property type="project" value="InterPro"/>
</dbReference>
<organism evidence="2 3">
    <name type="scientific">Saccharothrix violaceirubra</name>
    <dbReference type="NCBI Taxonomy" id="413306"/>
    <lineage>
        <taxon>Bacteria</taxon>
        <taxon>Bacillati</taxon>
        <taxon>Actinomycetota</taxon>
        <taxon>Actinomycetes</taxon>
        <taxon>Pseudonocardiales</taxon>
        <taxon>Pseudonocardiaceae</taxon>
        <taxon>Saccharothrix</taxon>
    </lineage>
</organism>
<evidence type="ECO:0000313" key="2">
    <source>
        <dbReference type="EMBL" id="MBB4965698.1"/>
    </source>
</evidence>
<dbReference type="GO" id="GO:0030170">
    <property type="term" value="F:pyridoxal phosphate binding"/>
    <property type="evidence" value="ECO:0007669"/>
    <property type="project" value="InterPro"/>
</dbReference>
<dbReference type="Gene3D" id="2.40.33.20">
    <property type="entry name" value="PK beta-barrel domain-like"/>
    <property type="match status" value="1"/>
</dbReference>
<dbReference type="InterPro" id="IPR005302">
    <property type="entry name" value="MoCF_Sase_C"/>
</dbReference>
<dbReference type="Proteomes" id="UP000542674">
    <property type="component" value="Unassembled WGS sequence"/>
</dbReference>
<keyword evidence="3" id="KW-1185">Reference proteome</keyword>
<comment type="caution">
    <text evidence="2">The sequence shown here is derived from an EMBL/GenBank/DDBJ whole genome shotgun (WGS) entry which is preliminary data.</text>
</comment>
<name>A0A7W7T346_9PSEU</name>
<dbReference type="SUPFAM" id="SSF50800">
    <property type="entry name" value="PK beta-barrel domain-like"/>
    <property type="match status" value="1"/>
</dbReference>
<evidence type="ECO:0000259" key="1">
    <source>
        <dbReference type="PROSITE" id="PS51340"/>
    </source>
</evidence>